<dbReference type="Gene3D" id="1.10.530.10">
    <property type="match status" value="1"/>
</dbReference>
<reference evidence="3 4" key="1">
    <citation type="submission" date="2019-08" db="EMBL/GenBank/DDBJ databases">
        <authorList>
            <person name="Peeters C."/>
        </authorList>
    </citation>
    <scope>NUCLEOTIDE SEQUENCE [LARGE SCALE GENOMIC DNA]</scope>
    <source>
        <strain evidence="3 4">LMG 31112</strain>
    </source>
</reference>
<keyword evidence="4" id="KW-1185">Reference proteome</keyword>
<dbReference type="Proteomes" id="UP000343317">
    <property type="component" value="Unassembled WGS sequence"/>
</dbReference>
<dbReference type="InterPro" id="IPR008258">
    <property type="entry name" value="Transglycosylase_SLT_dom_1"/>
</dbReference>
<proteinExistence type="predicted"/>
<evidence type="ECO:0000313" key="4">
    <source>
        <dbReference type="Proteomes" id="UP000343317"/>
    </source>
</evidence>
<evidence type="ECO:0000259" key="2">
    <source>
        <dbReference type="Pfam" id="PF01464"/>
    </source>
</evidence>
<dbReference type="CDD" id="cd13400">
    <property type="entry name" value="LT_IagB-like"/>
    <property type="match status" value="1"/>
</dbReference>
<dbReference type="InterPro" id="IPR023346">
    <property type="entry name" value="Lysozyme-like_dom_sf"/>
</dbReference>
<dbReference type="AlphaFoldDB" id="A0A5E4XLW1"/>
<sequence length="232" mass="25812">MTLATSASGLRRLPAHTEPGNGTRAHQRLSPYPRRRRSDFFPWCCFIGNSRSRGNCMAVNPIGRHICRNLALGGLLLGSAAYSNVVQADSIDAAAAQYGVNAGVLRAIAYHESSLNPNAQHRNRNGSVDVGLMQVNSVHFAWLERQRIRPDMLWNPSVNARVGAALLRRQIDRYGSVWRAVGAYHSMNPNTGDAYSRVIHDVYVNRRWERDRHPPRGSVQVPPTLVKTIAIN</sequence>
<feature type="region of interest" description="Disordered" evidence="1">
    <location>
        <begin position="1"/>
        <end position="31"/>
    </location>
</feature>
<evidence type="ECO:0000313" key="3">
    <source>
        <dbReference type="EMBL" id="VVE37220.1"/>
    </source>
</evidence>
<name>A0A5E4XLW1_9BURK</name>
<evidence type="ECO:0000256" key="1">
    <source>
        <dbReference type="SAM" id="MobiDB-lite"/>
    </source>
</evidence>
<organism evidence="3 4">
    <name type="scientific">Pandoraea horticolens</name>
    <dbReference type="NCBI Taxonomy" id="2508298"/>
    <lineage>
        <taxon>Bacteria</taxon>
        <taxon>Pseudomonadati</taxon>
        <taxon>Pseudomonadota</taxon>
        <taxon>Betaproteobacteria</taxon>
        <taxon>Burkholderiales</taxon>
        <taxon>Burkholderiaceae</taxon>
        <taxon>Pandoraea</taxon>
    </lineage>
</organism>
<dbReference type="Pfam" id="PF01464">
    <property type="entry name" value="SLT"/>
    <property type="match status" value="1"/>
</dbReference>
<protein>
    <submittedName>
        <fullName evidence="3">BapC protein</fullName>
    </submittedName>
</protein>
<feature type="domain" description="Transglycosylase SLT" evidence="2">
    <location>
        <begin position="90"/>
        <end position="186"/>
    </location>
</feature>
<dbReference type="SUPFAM" id="SSF53955">
    <property type="entry name" value="Lysozyme-like"/>
    <property type="match status" value="1"/>
</dbReference>
<accession>A0A5E4XLW1</accession>
<dbReference type="EMBL" id="CABPSM010000013">
    <property type="protein sequence ID" value="VVE37220.1"/>
    <property type="molecule type" value="Genomic_DNA"/>
</dbReference>
<gene>
    <name evidence="3" type="ORF">PHO31112_03951</name>
</gene>